<sequence length="73" mass="8441">MKQHNFYFRCRACNRLLKNHSKRDKNGLIQESDLCSICTGLAFDDSPERAYQHQGITDLFLTMSNGDDEIDTN</sequence>
<reference evidence="1" key="1">
    <citation type="submission" date="2024-06" db="EMBL/GenBank/DDBJ databases">
        <title>High activity and specificity of bacteriophage cocktails against carbapenem-resistant Klebsiella pneumoniae belonging to high-risk clones CG258 and ST307.</title>
        <authorList>
            <person name="Jimenez Quiceno J."/>
            <person name="Salazar Ospina L."/>
            <person name="Tellez Carrasquilla S."/>
        </authorList>
    </citation>
    <scope>NUCLEOTIDE SEQUENCE</scope>
</reference>
<accession>A0AAU8I081</accession>
<proteinExistence type="predicted"/>
<dbReference type="EMBL" id="PP895363">
    <property type="protein sequence ID" value="XCI78110.1"/>
    <property type="molecule type" value="Genomic_DNA"/>
</dbReference>
<organism evidence="1">
    <name type="scientific">Klebsiella phage FKP3</name>
    <dbReference type="NCBI Taxonomy" id="3231233"/>
    <lineage>
        <taxon>Viruses</taxon>
        <taxon>Duplodnaviria</taxon>
        <taxon>Heunggongvirae</taxon>
        <taxon>Uroviricota</taxon>
        <taxon>Caudoviricetes</taxon>
        <taxon>Stephanstirmvirinae</taxon>
        <taxon>Justusliebigvirus</taxon>
    </lineage>
</organism>
<evidence type="ECO:0000313" key="1">
    <source>
        <dbReference type="EMBL" id="XCI78110.1"/>
    </source>
</evidence>
<name>A0AAU8I081_9CAUD</name>
<protein>
    <submittedName>
        <fullName evidence="1">Uncharacterized protein</fullName>
    </submittedName>
</protein>